<dbReference type="Proteomes" id="UP001499915">
    <property type="component" value="Unassembled WGS sequence"/>
</dbReference>
<dbReference type="InterPro" id="IPR006143">
    <property type="entry name" value="RND_pump_MFP"/>
</dbReference>
<organism evidence="10 11">
    <name type="scientific">Marinobacterium maritimum</name>
    <dbReference type="NCBI Taxonomy" id="500162"/>
    <lineage>
        <taxon>Bacteria</taxon>
        <taxon>Pseudomonadati</taxon>
        <taxon>Pseudomonadota</taxon>
        <taxon>Gammaproteobacteria</taxon>
        <taxon>Oceanospirillales</taxon>
        <taxon>Oceanospirillaceae</taxon>
        <taxon>Marinobacterium</taxon>
    </lineage>
</organism>
<evidence type="ECO:0000259" key="6">
    <source>
        <dbReference type="Pfam" id="PF25876"/>
    </source>
</evidence>
<proteinExistence type="inferred from homology"/>
<gene>
    <name evidence="10" type="primary">cmeA</name>
    <name evidence="10" type="ORF">GCM10009104_03470</name>
</gene>
<feature type="domain" description="Multidrug resistance protein MdtA-like beta-barrel" evidence="8">
    <location>
        <begin position="211"/>
        <end position="297"/>
    </location>
</feature>
<evidence type="ECO:0000256" key="2">
    <source>
        <dbReference type="ARBA" id="ARBA00009477"/>
    </source>
</evidence>
<dbReference type="PROSITE" id="PS51257">
    <property type="entry name" value="PROKAR_LIPOPROTEIN"/>
    <property type="match status" value="1"/>
</dbReference>
<protein>
    <submittedName>
        <fullName evidence="10">Multidrug efflux RND transporter periplasmic adaptor subunit CmeA</fullName>
    </submittedName>
</protein>
<dbReference type="Pfam" id="PF25967">
    <property type="entry name" value="RND-MFP_C"/>
    <property type="match status" value="1"/>
</dbReference>
<comment type="similarity">
    <text evidence="2">Belongs to the membrane fusion protein (MFP) (TC 8.A.1) family.</text>
</comment>
<dbReference type="Gene3D" id="2.40.30.170">
    <property type="match status" value="1"/>
</dbReference>
<dbReference type="Pfam" id="PF25917">
    <property type="entry name" value="BSH_RND"/>
    <property type="match status" value="1"/>
</dbReference>
<evidence type="ECO:0000313" key="11">
    <source>
        <dbReference type="Proteomes" id="UP001499915"/>
    </source>
</evidence>
<keyword evidence="3" id="KW-0175">Coiled coil</keyword>
<feature type="domain" description="Multidrug resistance protein MdtA-like C-terminal permuted SH3" evidence="9">
    <location>
        <begin position="303"/>
        <end position="358"/>
    </location>
</feature>
<keyword evidence="11" id="KW-1185">Reference proteome</keyword>
<dbReference type="NCBIfam" id="TIGR01730">
    <property type="entry name" value="RND_mfp"/>
    <property type="match status" value="1"/>
</dbReference>
<evidence type="ECO:0000313" key="10">
    <source>
        <dbReference type="EMBL" id="GAA0681998.1"/>
    </source>
</evidence>
<dbReference type="Gene3D" id="2.40.50.100">
    <property type="match status" value="1"/>
</dbReference>
<feature type="region of interest" description="Disordered" evidence="4">
    <location>
        <begin position="358"/>
        <end position="385"/>
    </location>
</feature>
<name>A0ABN1I1Z8_9GAMM</name>
<dbReference type="Pfam" id="PF25944">
    <property type="entry name" value="Beta-barrel_RND"/>
    <property type="match status" value="1"/>
</dbReference>
<evidence type="ECO:0000259" key="7">
    <source>
        <dbReference type="Pfam" id="PF25917"/>
    </source>
</evidence>
<evidence type="ECO:0000259" key="8">
    <source>
        <dbReference type="Pfam" id="PF25944"/>
    </source>
</evidence>
<evidence type="ECO:0000259" key="9">
    <source>
        <dbReference type="Pfam" id="PF25967"/>
    </source>
</evidence>
<feature type="domain" description="Multidrug resistance protein MdtA-like barrel-sandwich hybrid" evidence="7">
    <location>
        <begin position="66"/>
        <end position="206"/>
    </location>
</feature>
<feature type="domain" description="Multidrug resistance protein MdtA-like alpha-helical hairpin" evidence="6">
    <location>
        <begin position="108"/>
        <end position="176"/>
    </location>
</feature>
<dbReference type="EMBL" id="BAAAET010000001">
    <property type="protein sequence ID" value="GAA0681998.1"/>
    <property type="molecule type" value="Genomic_DNA"/>
</dbReference>
<dbReference type="Gene3D" id="2.40.420.20">
    <property type="match status" value="1"/>
</dbReference>
<dbReference type="InterPro" id="IPR058627">
    <property type="entry name" value="MdtA-like_C"/>
</dbReference>
<dbReference type="Gene3D" id="1.10.287.470">
    <property type="entry name" value="Helix hairpin bin"/>
    <property type="match status" value="1"/>
</dbReference>
<comment type="caution">
    <text evidence="10">The sequence shown here is derived from an EMBL/GenBank/DDBJ whole genome shotgun (WGS) entry which is preliminary data.</text>
</comment>
<comment type="subcellular location">
    <subcellularLocation>
        <location evidence="1">Cell inner membrane</location>
        <topology evidence="1">Lipid-anchor</topology>
    </subcellularLocation>
</comment>
<dbReference type="RefSeq" id="WP_343801332.1">
    <property type="nucleotide sequence ID" value="NZ_BAAAET010000001.1"/>
</dbReference>
<evidence type="ECO:0000256" key="4">
    <source>
        <dbReference type="SAM" id="MobiDB-lite"/>
    </source>
</evidence>
<feature type="signal peptide" evidence="5">
    <location>
        <begin position="1"/>
        <end position="24"/>
    </location>
</feature>
<dbReference type="InterPro" id="IPR058625">
    <property type="entry name" value="MdtA-like_BSH"/>
</dbReference>
<feature type="chain" id="PRO_5046219952" evidence="5">
    <location>
        <begin position="25"/>
        <end position="385"/>
    </location>
</feature>
<evidence type="ECO:0000256" key="3">
    <source>
        <dbReference type="SAM" id="Coils"/>
    </source>
</evidence>
<feature type="coiled-coil region" evidence="3">
    <location>
        <begin position="107"/>
        <end position="165"/>
    </location>
</feature>
<evidence type="ECO:0000256" key="1">
    <source>
        <dbReference type="ARBA" id="ARBA00004519"/>
    </source>
</evidence>
<dbReference type="SUPFAM" id="SSF111369">
    <property type="entry name" value="HlyD-like secretion proteins"/>
    <property type="match status" value="1"/>
</dbReference>
<keyword evidence="5" id="KW-0732">Signal</keyword>
<evidence type="ECO:0000256" key="5">
    <source>
        <dbReference type="SAM" id="SignalP"/>
    </source>
</evidence>
<dbReference type="PANTHER" id="PTHR30158">
    <property type="entry name" value="ACRA/E-RELATED COMPONENT OF DRUG EFFLUX TRANSPORTER"/>
    <property type="match status" value="1"/>
</dbReference>
<dbReference type="InterPro" id="IPR058626">
    <property type="entry name" value="MdtA-like_b-barrel"/>
</dbReference>
<accession>A0ABN1I1Z8</accession>
<reference evidence="10 11" key="1">
    <citation type="journal article" date="2019" name="Int. J. Syst. Evol. Microbiol.">
        <title>The Global Catalogue of Microorganisms (GCM) 10K type strain sequencing project: providing services to taxonomists for standard genome sequencing and annotation.</title>
        <authorList>
            <consortium name="The Broad Institute Genomics Platform"/>
            <consortium name="The Broad Institute Genome Sequencing Center for Infectious Disease"/>
            <person name="Wu L."/>
            <person name="Ma J."/>
        </authorList>
    </citation>
    <scope>NUCLEOTIDE SEQUENCE [LARGE SCALE GENOMIC DNA]</scope>
    <source>
        <strain evidence="10 11">JCM 15134</strain>
    </source>
</reference>
<dbReference type="Pfam" id="PF25876">
    <property type="entry name" value="HH_MFP_RND"/>
    <property type="match status" value="1"/>
</dbReference>
<dbReference type="InterPro" id="IPR058624">
    <property type="entry name" value="MdtA-like_HH"/>
</dbReference>
<sequence length="385" mass="41302">MKTLVAQGRVLLLTCMALVLSACSDETQKSAAGARPLPPVMTDVSLIERQDLSLDKTYSALLRSDNEVTLVARVTGTLQTRQFEQGDQVSKDQVLYTIEPEHYEAQARQREADLQSAKAELARAGRDAARYESLLKRSSVSRQQYDQALAEQQVARAKVAQAEAALASARIDLGYTQVTAPVSGRIGLSQVNLGNLVNAGTELVTITPLDPLEVRFQMPLTDALELRSQLELDELNRIHASLEVGGREGKPATRLQGTLDFLGVRVDQRTSTVQASASFANPDAKVLPGQFARVSIEGLMRYNVIAVPEIAVTQGLMGPQVFVVDEEGKARARTVELGEVAGDMQIILSGLEAGDTVVSGDPSGVKPGTPINARADQAAKQGDDA</sequence>